<gene>
    <name evidence="2" type="ORF">G443_002481</name>
</gene>
<dbReference type="RefSeq" id="WP_051313276.1">
    <property type="nucleotide sequence ID" value="NZ_AUBJ02000001.1"/>
</dbReference>
<evidence type="ECO:0000313" key="3">
    <source>
        <dbReference type="Proteomes" id="UP000791080"/>
    </source>
</evidence>
<accession>A0ABT1JI57</accession>
<feature type="coiled-coil region" evidence="1">
    <location>
        <begin position="68"/>
        <end position="95"/>
    </location>
</feature>
<proteinExistence type="predicted"/>
<evidence type="ECO:0000313" key="2">
    <source>
        <dbReference type="EMBL" id="MCP2332211.1"/>
    </source>
</evidence>
<sequence>MHRSWLRDRAAARSAEVRDQVAERARTLRTRFLPPPADDGERCGVCGRALRGQHRRSGTERACSAACARRWAERVEEAERERAEQEETERAERRAWERWRAVVAEAEGPTSS</sequence>
<keyword evidence="3" id="KW-1185">Reference proteome</keyword>
<comment type="caution">
    <text evidence="2">The sequence shown here is derived from an EMBL/GenBank/DDBJ whole genome shotgun (WGS) entry which is preliminary data.</text>
</comment>
<reference evidence="2 3" key="1">
    <citation type="submission" date="2022-06" db="EMBL/GenBank/DDBJ databases">
        <title>Genomic Encyclopedia of Type Strains, Phase I: the one thousand microbial genomes (KMG-I) project.</title>
        <authorList>
            <person name="Kyrpides N."/>
        </authorList>
    </citation>
    <scope>NUCLEOTIDE SEQUENCE [LARGE SCALE GENOMIC DNA]</scope>
    <source>
        <strain evidence="2 3">DSM 43889</strain>
    </source>
</reference>
<dbReference type="EMBL" id="AUBJ02000001">
    <property type="protein sequence ID" value="MCP2332211.1"/>
    <property type="molecule type" value="Genomic_DNA"/>
</dbReference>
<organism evidence="2 3">
    <name type="scientific">Actinoalloteichus caeruleus DSM 43889</name>
    <dbReference type="NCBI Taxonomy" id="1120930"/>
    <lineage>
        <taxon>Bacteria</taxon>
        <taxon>Bacillati</taxon>
        <taxon>Actinomycetota</taxon>
        <taxon>Actinomycetes</taxon>
        <taxon>Pseudonocardiales</taxon>
        <taxon>Pseudonocardiaceae</taxon>
        <taxon>Actinoalloteichus</taxon>
        <taxon>Actinoalloteichus cyanogriseus</taxon>
    </lineage>
</organism>
<name>A0ABT1JI57_ACTCY</name>
<evidence type="ECO:0000256" key="1">
    <source>
        <dbReference type="SAM" id="Coils"/>
    </source>
</evidence>
<protein>
    <submittedName>
        <fullName evidence="2">Uncharacterized protein</fullName>
    </submittedName>
</protein>
<dbReference type="Proteomes" id="UP000791080">
    <property type="component" value="Unassembled WGS sequence"/>
</dbReference>
<keyword evidence="1" id="KW-0175">Coiled coil</keyword>